<name>A0A0D3I0B3_EMIH1</name>
<dbReference type="PaxDb" id="2903-EOD04698"/>
<reference evidence="1" key="2">
    <citation type="submission" date="2024-10" db="UniProtKB">
        <authorList>
            <consortium name="EnsemblProtists"/>
        </authorList>
    </citation>
    <scope>IDENTIFICATION</scope>
</reference>
<sequence length="219" mass="23799">MSLPTGYYAFEWSGGTFEVQLRPGGEFWCPRFAAPATWQFSGGTLAIDWGKYGEYVLRLSGDALAGGARGNESDWRKMRFLRAFTPQEALVSASVWRLRSGDEEPLLVQFRADGRFVCPSRPGTFSYRLEGDSVLIEWDSLSNDRLQLDMAAKAMARRVGRPLSGLPGAASGPYFNLTPVVHYQAPAKAKLSWGMDVPEYCTPGAPASGASGGGGSNRD</sequence>
<protein>
    <submittedName>
        <fullName evidence="1">Uncharacterized protein</fullName>
    </submittedName>
</protein>
<dbReference type="RefSeq" id="XP_005757127.1">
    <property type="nucleotide sequence ID" value="XM_005757070.1"/>
</dbReference>
<proteinExistence type="predicted"/>
<evidence type="ECO:0000313" key="1">
    <source>
        <dbReference type="EnsemblProtists" id="EOD04698"/>
    </source>
</evidence>
<dbReference type="KEGG" id="ehx:EMIHUDRAFT_107607"/>
<evidence type="ECO:0000313" key="2">
    <source>
        <dbReference type="Proteomes" id="UP000013827"/>
    </source>
</evidence>
<accession>A0A0D3I0B3</accession>
<dbReference type="AlphaFoldDB" id="A0A0D3I0B3"/>
<dbReference type="OMA" id="GNESDWR"/>
<dbReference type="EnsemblProtists" id="EOD04698">
    <property type="protein sequence ID" value="EOD04698"/>
    <property type="gene ID" value="EMIHUDRAFT_107607"/>
</dbReference>
<dbReference type="HOGENOM" id="CLU_1263589_0_0_1"/>
<keyword evidence="2" id="KW-1185">Reference proteome</keyword>
<reference evidence="2" key="1">
    <citation type="journal article" date="2013" name="Nature">
        <title>Pan genome of the phytoplankton Emiliania underpins its global distribution.</title>
        <authorList>
            <person name="Read B.A."/>
            <person name="Kegel J."/>
            <person name="Klute M.J."/>
            <person name="Kuo A."/>
            <person name="Lefebvre S.C."/>
            <person name="Maumus F."/>
            <person name="Mayer C."/>
            <person name="Miller J."/>
            <person name="Monier A."/>
            <person name="Salamov A."/>
            <person name="Young J."/>
            <person name="Aguilar M."/>
            <person name="Claverie J.M."/>
            <person name="Frickenhaus S."/>
            <person name="Gonzalez K."/>
            <person name="Herman E.K."/>
            <person name="Lin Y.C."/>
            <person name="Napier J."/>
            <person name="Ogata H."/>
            <person name="Sarno A.F."/>
            <person name="Shmutz J."/>
            <person name="Schroeder D."/>
            <person name="de Vargas C."/>
            <person name="Verret F."/>
            <person name="von Dassow P."/>
            <person name="Valentin K."/>
            <person name="Van de Peer Y."/>
            <person name="Wheeler G."/>
            <person name="Dacks J.B."/>
            <person name="Delwiche C.F."/>
            <person name="Dyhrman S.T."/>
            <person name="Glockner G."/>
            <person name="John U."/>
            <person name="Richards T."/>
            <person name="Worden A.Z."/>
            <person name="Zhang X."/>
            <person name="Grigoriev I.V."/>
            <person name="Allen A.E."/>
            <person name="Bidle K."/>
            <person name="Borodovsky M."/>
            <person name="Bowler C."/>
            <person name="Brownlee C."/>
            <person name="Cock J.M."/>
            <person name="Elias M."/>
            <person name="Gladyshev V.N."/>
            <person name="Groth M."/>
            <person name="Guda C."/>
            <person name="Hadaegh A."/>
            <person name="Iglesias-Rodriguez M.D."/>
            <person name="Jenkins J."/>
            <person name="Jones B.M."/>
            <person name="Lawson T."/>
            <person name="Leese F."/>
            <person name="Lindquist E."/>
            <person name="Lobanov A."/>
            <person name="Lomsadze A."/>
            <person name="Malik S.B."/>
            <person name="Marsh M.E."/>
            <person name="Mackinder L."/>
            <person name="Mock T."/>
            <person name="Mueller-Roeber B."/>
            <person name="Pagarete A."/>
            <person name="Parker M."/>
            <person name="Probert I."/>
            <person name="Quesneville H."/>
            <person name="Raines C."/>
            <person name="Rensing S.A."/>
            <person name="Riano-Pachon D.M."/>
            <person name="Richier S."/>
            <person name="Rokitta S."/>
            <person name="Shiraiwa Y."/>
            <person name="Soanes D.M."/>
            <person name="van der Giezen M."/>
            <person name="Wahlund T.M."/>
            <person name="Williams B."/>
            <person name="Wilson W."/>
            <person name="Wolfe G."/>
            <person name="Wurch L.L."/>
        </authorList>
    </citation>
    <scope>NUCLEOTIDE SEQUENCE</scope>
</reference>
<dbReference type="GeneID" id="17250803"/>
<dbReference type="Proteomes" id="UP000013827">
    <property type="component" value="Unassembled WGS sequence"/>
</dbReference>
<organism evidence="1 2">
    <name type="scientific">Emiliania huxleyi (strain CCMP1516)</name>
    <dbReference type="NCBI Taxonomy" id="280463"/>
    <lineage>
        <taxon>Eukaryota</taxon>
        <taxon>Haptista</taxon>
        <taxon>Haptophyta</taxon>
        <taxon>Prymnesiophyceae</taxon>
        <taxon>Isochrysidales</taxon>
        <taxon>Noelaerhabdaceae</taxon>
        <taxon>Emiliania</taxon>
    </lineage>
</organism>